<dbReference type="InterPro" id="IPR057893">
    <property type="entry name" value="LRV_2"/>
</dbReference>
<evidence type="ECO:0000259" key="1">
    <source>
        <dbReference type="Pfam" id="PF25591"/>
    </source>
</evidence>
<dbReference type="AlphaFoldDB" id="A0A2U2MT98"/>
<evidence type="ECO:0000313" key="3">
    <source>
        <dbReference type="Proteomes" id="UP000245753"/>
    </source>
</evidence>
<feature type="domain" description="Leucine rich repeat variant" evidence="1">
    <location>
        <begin position="23"/>
        <end position="77"/>
    </location>
</feature>
<sequence length="86" mass="9490">MARAAERPRTRGLQPPEPPLLLTAQVASDPDTDEDVLWHIAEHAPELRRWLIANTAASAELLEYVSQVGGPGVTRGFEVLFESLEE</sequence>
<protein>
    <recommendedName>
        <fullName evidence="1">Leucine rich repeat variant domain-containing protein</fullName>
    </recommendedName>
</protein>
<evidence type="ECO:0000313" key="2">
    <source>
        <dbReference type="EMBL" id="PWG60068.1"/>
    </source>
</evidence>
<dbReference type="EMBL" id="QFFN01000008">
    <property type="protein sequence ID" value="PWG60068.1"/>
    <property type="molecule type" value="Genomic_DNA"/>
</dbReference>
<organism evidence="2 3">
    <name type="scientific">Bifidobacterium catulorum</name>
    <dbReference type="NCBI Taxonomy" id="1630173"/>
    <lineage>
        <taxon>Bacteria</taxon>
        <taxon>Bacillati</taxon>
        <taxon>Actinomycetota</taxon>
        <taxon>Actinomycetes</taxon>
        <taxon>Bifidobacteriales</taxon>
        <taxon>Bifidobacteriaceae</taxon>
        <taxon>Bifidobacterium</taxon>
    </lineage>
</organism>
<dbReference type="Pfam" id="PF25591">
    <property type="entry name" value="LRV_2"/>
    <property type="match status" value="1"/>
</dbReference>
<comment type="caution">
    <text evidence="2">The sequence shown here is derived from an EMBL/GenBank/DDBJ whole genome shotgun (WGS) entry which is preliminary data.</text>
</comment>
<reference evidence="2 3" key="1">
    <citation type="journal article" date="2018" name="Int. J. Syst. Evol. Microbiol.">
        <title>Bifidobacterium catulorum sp. nov., a novel taxon from the faeces of the baby common marmoset (Callithrix jacchus).</title>
        <authorList>
            <person name="Modesto M."/>
            <person name="Michelini S."/>
            <person name="Oki K."/>
            <person name="Biavati B."/>
            <person name="Watanabe K."/>
            <person name="Mattarelli P."/>
        </authorList>
    </citation>
    <scope>NUCLEOTIDE SEQUENCE [LARGE SCALE GENOMIC DNA]</scope>
    <source>
        <strain evidence="2 3">MRM 8.19</strain>
    </source>
</reference>
<name>A0A2U2MT98_9BIFI</name>
<dbReference type="OrthoDB" id="3238842at2"/>
<gene>
    <name evidence="2" type="ORF">DF200_04565</name>
</gene>
<keyword evidence="3" id="KW-1185">Reference proteome</keyword>
<dbReference type="Proteomes" id="UP000245753">
    <property type="component" value="Unassembled WGS sequence"/>
</dbReference>
<accession>A0A2U2MT98</accession>
<proteinExistence type="predicted"/>